<protein>
    <recommendedName>
        <fullName evidence="5">Pentatricopeptide repeat-containing protein</fullName>
    </recommendedName>
</protein>
<organism evidence="3 4">
    <name type="scientific">Ceratopteris richardii</name>
    <name type="common">Triangle waterfern</name>
    <dbReference type="NCBI Taxonomy" id="49495"/>
    <lineage>
        <taxon>Eukaryota</taxon>
        <taxon>Viridiplantae</taxon>
        <taxon>Streptophyta</taxon>
        <taxon>Embryophyta</taxon>
        <taxon>Tracheophyta</taxon>
        <taxon>Polypodiopsida</taxon>
        <taxon>Polypodiidae</taxon>
        <taxon>Polypodiales</taxon>
        <taxon>Pteridineae</taxon>
        <taxon>Pteridaceae</taxon>
        <taxon>Parkerioideae</taxon>
        <taxon>Ceratopteris</taxon>
    </lineage>
</organism>
<name>A0A8T2STM6_CERRI</name>
<dbReference type="Proteomes" id="UP000825935">
    <property type="component" value="Chromosome 18"/>
</dbReference>
<dbReference type="GO" id="GO:0009451">
    <property type="term" value="P:RNA modification"/>
    <property type="evidence" value="ECO:0007669"/>
    <property type="project" value="InterPro"/>
</dbReference>
<dbReference type="Gene3D" id="1.25.40.10">
    <property type="entry name" value="Tetratricopeptide repeat domain"/>
    <property type="match status" value="5"/>
</dbReference>
<sequence length="775" mass="86980">MFFLKTQSTLDYCIVTLTFNPMSRRQLCYMKSKNEEKAKALDLSWRKFFADPSCWWDRRYNKRKRSSPDFVHCITREALFADSWLNPPWVEAQLLALENQRGNFPARAKYASGRHSNCIAFNRDFNNETSFGGLRRLCGRGELEKAISVARMMQQQGMDISNNAFFYVLRGCMYNGVVAAGMKVFDLIVRAGLESNTYLGSQAIEMFTAFRSLSEANDVFRRLHNPNVFCWSAIIMANVKLGNVENAIFLYDKMMLSSLQADGHTFVAVIKACTNALAIAKGKAIHACIHCYGLHHDSVLGNALVNMYARFGHLSGAHLIFENLPQRDLVAWTSMISGYIQKGCSQAALHLVFRMYSEGIKPDDSMSACILNACAHSASAECGDLIYAQLLGDNLELGSFAASAVMDLYCKFGRLDDASKVFDSVFDRCTVGVWNTMIAGYAMHGHAHKAMALLHCMQTKGLKPDKVTYVNVLCMESTKVDSVKVREMNDFIAKNGFELDTVAGSALLHLHAKTQGFLEDACRLFNNVQEKDVVSWSTMVTCYVRHGYNDEALGLFQRMQQDGVLPNAVTFLASLKACTNVVALQQGNLVHHTVVEYNYESDLFVGSMLIDMYNKCRSLQDSYAVFNKMTIRDSVTWNTIIEGFSYSNFINESLQYLNNMQSQGLKPNQSTFACILNACSSIGLESTPQTFQLFQTHGGLTMKIHNLLVDGFGRSGHLEESDDLLHVIPYSDNKVRWRSLLSYCRTYKNLSLAKQYFWISGPDRDGSLVGSSILC</sequence>
<evidence type="ECO:0008006" key="5">
    <source>
        <dbReference type="Google" id="ProtNLM"/>
    </source>
</evidence>
<dbReference type="EMBL" id="CM035423">
    <property type="protein sequence ID" value="KAH7365978.1"/>
    <property type="molecule type" value="Genomic_DNA"/>
</dbReference>
<dbReference type="InterPro" id="IPR002885">
    <property type="entry name" value="PPR_rpt"/>
</dbReference>
<dbReference type="OMA" id="TIEKTHM"/>
<dbReference type="InterPro" id="IPR046960">
    <property type="entry name" value="PPR_At4g14850-like_plant"/>
</dbReference>
<dbReference type="EMBL" id="CM035423">
    <property type="protein sequence ID" value="KAH7365974.1"/>
    <property type="molecule type" value="Genomic_DNA"/>
</dbReference>
<dbReference type="AlphaFoldDB" id="A0A8T2STM6"/>
<keyword evidence="1" id="KW-0677">Repeat</keyword>
<dbReference type="PROSITE" id="PS51375">
    <property type="entry name" value="PPR"/>
    <property type="match status" value="4"/>
</dbReference>
<dbReference type="InterPro" id="IPR011990">
    <property type="entry name" value="TPR-like_helical_dom_sf"/>
</dbReference>
<keyword evidence="4" id="KW-1185">Reference proteome</keyword>
<evidence type="ECO:0000313" key="4">
    <source>
        <dbReference type="Proteomes" id="UP000825935"/>
    </source>
</evidence>
<dbReference type="PANTHER" id="PTHR47926:SF347">
    <property type="entry name" value="PENTATRICOPEPTIDE REPEAT-CONTAINING PROTEIN"/>
    <property type="match status" value="1"/>
</dbReference>
<dbReference type="Pfam" id="PF13041">
    <property type="entry name" value="PPR_2"/>
    <property type="match status" value="3"/>
</dbReference>
<dbReference type="PANTHER" id="PTHR47926">
    <property type="entry name" value="PENTATRICOPEPTIDE REPEAT-CONTAINING PROTEIN"/>
    <property type="match status" value="1"/>
</dbReference>
<dbReference type="Pfam" id="PF01535">
    <property type="entry name" value="PPR"/>
    <property type="match status" value="4"/>
</dbReference>
<dbReference type="EMBL" id="CM035423">
    <property type="protein sequence ID" value="KAH7365971.1"/>
    <property type="molecule type" value="Genomic_DNA"/>
</dbReference>
<feature type="repeat" description="PPR" evidence="2">
    <location>
        <begin position="430"/>
        <end position="464"/>
    </location>
</feature>
<feature type="repeat" description="PPR" evidence="2">
    <location>
        <begin position="328"/>
        <end position="362"/>
    </location>
</feature>
<evidence type="ECO:0000256" key="2">
    <source>
        <dbReference type="PROSITE-ProRule" id="PRU00708"/>
    </source>
</evidence>
<evidence type="ECO:0000256" key="1">
    <source>
        <dbReference type="ARBA" id="ARBA00022737"/>
    </source>
</evidence>
<dbReference type="GO" id="GO:0003723">
    <property type="term" value="F:RNA binding"/>
    <property type="evidence" value="ECO:0007669"/>
    <property type="project" value="InterPro"/>
</dbReference>
<gene>
    <name evidence="3" type="ORF">KP509_18G057200</name>
</gene>
<feature type="repeat" description="PPR" evidence="2">
    <location>
        <begin position="532"/>
        <end position="566"/>
    </location>
</feature>
<dbReference type="EMBL" id="CM035423">
    <property type="protein sequence ID" value="KAH7365977.1"/>
    <property type="molecule type" value="Genomic_DNA"/>
</dbReference>
<accession>A0A8T2STM6</accession>
<evidence type="ECO:0000313" key="3">
    <source>
        <dbReference type="EMBL" id="KAH7365978.1"/>
    </source>
</evidence>
<reference evidence="3" key="1">
    <citation type="submission" date="2021-08" db="EMBL/GenBank/DDBJ databases">
        <title>WGS assembly of Ceratopteris richardii.</title>
        <authorList>
            <person name="Marchant D.B."/>
            <person name="Chen G."/>
            <person name="Jenkins J."/>
            <person name="Shu S."/>
            <person name="Leebens-Mack J."/>
            <person name="Grimwood J."/>
            <person name="Schmutz J."/>
            <person name="Soltis P."/>
            <person name="Soltis D."/>
            <person name="Chen Z.-H."/>
        </authorList>
    </citation>
    <scope>NUCLEOTIDE SEQUENCE</scope>
    <source>
        <strain evidence="3">Whitten #5841</strain>
        <tissue evidence="3">Leaf</tissue>
    </source>
</reference>
<feature type="repeat" description="PPR" evidence="2">
    <location>
        <begin position="633"/>
        <end position="667"/>
    </location>
</feature>
<comment type="caution">
    <text evidence="3">The sequence shown here is derived from an EMBL/GenBank/DDBJ whole genome shotgun (WGS) entry which is preliminary data.</text>
</comment>
<dbReference type="FunFam" id="1.25.40.10:FF:000073">
    <property type="entry name" value="Pentatricopeptide repeat-containing protein chloroplastic"/>
    <property type="match status" value="1"/>
</dbReference>
<dbReference type="NCBIfam" id="TIGR00756">
    <property type="entry name" value="PPR"/>
    <property type="match status" value="4"/>
</dbReference>
<dbReference type="EMBL" id="CM035423">
    <property type="protein sequence ID" value="KAH7365975.1"/>
    <property type="molecule type" value="Genomic_DNA"/>
</dbReference>
<dbReference type="FunFam" id="1.25.40.10:FF:000285">
    <property type="entry name" value="Pentatricopeptide repeat-containing protein, chloroplastic"/>
    <property type="match status" value="1"/>
</dbReference>
<dbReference type="EMBL" id="CM035423">
    <property type="protein sequence ID" value="KAH7365976.1"/>
    <property type="molecule type" value="Genomic_DNA"/>
</dbReference>
<proteinExistence type="predicted"/>
<dbReference type="FunFam" id="1.25.40.10:FF:000381">
    <property type="entry name" value="Pentatricopeptide repeat-containing protein"/>
    <property type="match status" value="1"/>
</dbReference>